<dbReference type="CDD" id="cd00018">
    <property type="entry name" value="AP2"/>
    <property type="match status" value="1"/>
</dbReference>
<dbReference type="GO" id="GO:0005634">
    <property type="term" value="C:nucleus"/>
    <property type="evidence" value="ECO:0007669"/>
    <property type="project" value="UniProtKB-SubCell"/>
</dbReference>
<evidence type="ECO:0000256" key="4">
    <source>
        <dbReference type="ARBA" id="ARBA00023159"/>
    </source>
</evidence>
<feature type="compositionally biased region" description="Basic residues" evidence="8">
    <location>
        <begin position="29"/>
        <end position="39"/>
    </location>
</feature>
<keyword evidence="4" id="KW-0010">Activator</keyword>
<evidence type="ECO:0000313" key="11">
    <source>
        <dbReference type="Proteomes" id="UP000824469"/>
    </source>
</evidence>
<organism evidence="10 11">
    <name type="scientific">Taxus chinensis</name>
    <name type="common">Chinese yew</name>
    <name type="synonym">Taxus wallichiana var. chinensis</name>
    <dbReference type="NCBI Taxonomy" id="29808"/>
    <lineage>
        <taxon>Eukaryota</taxon>
        <taxon>Viridiplantae</taxon>
        <taxon>Streptophyta</taxon>
        <taxon>Embryophyta</taxon>
        <taxon>Tracheophyta</taxon>
        <taxon>Spermatophyta</taxon>
        <taxon>Pinopsida</taxon>
        <taxon>Pinidae</taxon>
        <taxon>Conifers II</taxon>
        <taxon>Cupressales</taxon>
        <taxon>Taxaceae</taxon>
        <taxon>Taxus</taxon>
    </lineage>
</organism>
<dbReference type="Gene3D" id="3.30.730.10">
    <property type="entry name" value="AP2/ERF domain"/>
    <property type="match status" value="1"/>
</dbReference>
<keyword evidence="11" id="KW-1185">Reference proteome</keyword>
<comment type="similarity">
    <text evidence="7">Belongs to the AP2/ERF transcription factor family. ERF subfamily.</text>
</comment>
<reference evidence="10 11" key="1">
    <citation type="journal article" date="2021" name="Nat. Plants">
        <title>The Taxus genome provides insights into paclitaxel biosynthesis.</title>
        <authorList>
            <person name="Xiong X."/>
            <person name="Gou J."/>
            <person name="Liao Q."/>
            <person name="Li Y."/>
            <person name="Zhou Q."/>
            <person name="Bi G."/>
            <person name="Li C."/>
            <person name="Du R."/>
            <person name="Wang X."/>
            <person name="Sun T."/>
            <person name="Guo L."/>
            <person name="Liang H."/>
            <person name="Lu P."/>
            <person name="Wu Y."/>
            <person name="Zhang Z."/>
            <person name="Ro D.K."/>
            <person name="Shang Y."/>
            <person name="Huang S."/>
            <person name="Yan J."/>
        </authorList>
    </citation>
    <scope>NUCLEOTIDE SEQUENCE [LARGE SCALE GENOMIC DNA]</scope>
    <source>
        <strain evidence="10">Ta-2019</strain>
    </source>
</reference>
<keyword evidence="6" id="KW-0539">Nucleus</keyword>
<dbReference type="InterPro" id="IPR051032">
    <property type="entry name" value="AP2/ERF_TF_ERF_subfamily"/>
</dbReference>
<dbReference type="SUPFAM" id="SSF54171">
    <property type="entry name" value="DNA-binding domain"/>
    <property type="match status" value="1"/>
</dbReference>
<comment type="subcellular location">
    <subcellularLocation>
        <location evidence="1">Nucleus</location>
    </subcellularLocation>
</comment>
<evidence type="ECO:0000313" key="10">
    <source>
        <dbReference type="EMBL" id="KAH9305890.1"/>
    </source>
</evidence>
<comment type="caution">
    <text evidence="10">The sequence shown here is derived from an EMBL/GenBank/DDBJ whole genome shotgun (WGS) entry which is preliminary data.</text>
</comment>
<feature type="region of interest" description="Disordered" evidence="8">
    <location>
        <begin position="29"/>
        <end position="53"/>
    </location>
</feature>
<accession>A0AA38FKP3</accession>
<protein>
    <recommendedName>
        <fullName evidence="9">AP2/ERF domain-containing protein</fullName>
    </recommendedName>
</protein>
<feature type="domain" description="AP2/ERF" evidence="9">
    <location>
        <begin position="53"/>
        <end position="110"/>
    </location>
</feature>
<dbReference type="PRINTS" id="PR00367">
    <property type="entry name" value="ETHRSPELEMNT"/>
</dbReference>
<evidence type="ECO:0000256" key="8">
    <source>
        <dbReference type="SAM" id="MobiDB-lite"/>
    </source>
</evidence>
<evidence type="ECO:0000256" key="1">
    <source>
        <dbReference type="ARBA" id="ARBA00004123"/>
    </source>
</evidence>
<evidence type="ECO:0000256" key="5">
    <source>
        <dbReference type="ARBA" id="ARBA00023163"/>
    </source>
</evidence>
<keyword evidence="3" id="KW-0238">DNA-binding</keyword>
<evidence type="ECO:0000256" key="7">
    <source>
        <dbReference type="ARBA" id="ARBA00024343"/>
    </source>
</evidence>
<keyword evidence="2" id="KW-0805">Transcription regulation</keyword>
<dbReference type="OMA" id="LYVYMES"/>
<dbReference type="AlphaFoldDB" id="A0AA38FKP3"/>
<dbReference type="InterPro" id="IPR001471">
    <property type="entry name" value="AP2/ERF_dom"/>
</dbReference>
<name>A0AA38FKP3_TAXCH</name>
<proteinExistence type="inferred from homology"/>
<dbReference type="Pfam" id="PF00847">
    <property type="entry name" value="AP2"/>
    <property type="match status" value="1"/>
</dbReference>
<dbReference type="EMBL" id="JAHRHJ020000008">
    <property type="protein sequence ID" value="KAH9305890.1"/>
    <property type="molecule type" value="Genomic_DNA"/>
</dbReference>
<sequence>TRSIIELSSPRIARLHFLISNPVSSPLRKMVKSSSKKKLPITPENSTEKTQRHFKGVRMRKWGKWVSEVRMPNSSGRIWLGSYDSPRQAARAYDCAVFCLRGRNANFNFPDFLPQIPSTSSLSPAQIKAVATRFAKEEIPLEKEAALCGSETQSRIESHASSEEQQQDWTPLDSFLQDLTDFPLVLNLEDIDFLFSEENQHQMDGNCRPLGFPNSH</sequence>
<dbReference type="InterPro" id="IPR016177">
    <property type="entry name" value="DNA-bd_dom_sf"/>
</dbReference>
<dbReference type="FunFam" id="3.30.730.10:FF:000001">
    <property type="entry name" value="Ethylene-responsive transcription factor 2"/>
    <property type="match status" value="1"/>
</dbReference>
<evidence type="ECO:0000256" key="2">
    <source>
        <dbReference type="ARBA" id="ARBA00023015"/>
    </source>
</evidence>
<dbReference type="PANTHER" id="PTHR31985:SF273">
    <property type="entry name" value="ETHYLENE-RESPONSIVE TRANSCRIPTION FACTOR ERF017"/>
    <property type="match status" value="1"/>
</dbReference>
<dbReference type="Proteomes" id="UP000824469">
    <property type="component" value="Unassembled WGS sequence"/>
</dbReference>
<feature type="non-terminal residue" evidence="10">
    <location>
        <position position="1"/>
    </location>
</feature>
<keyword evidence="5" id="KW-0804">Transcription</keyword>
<dbReference type="PROSITE" id="PS51032">
    <property type="entry name" value="AP2_ERF"/>
    <property type="match status" value="1"/>
</dbReference>
<evidence type="ECO:0000256" key="3">
    <source>
        <dbReference type="ARBA" id="ARBA00023125"/>
    </source>
</evidence>
<dbReference type="InterPro" id="IPR036955">
    <property type="entry name" value="AP2/ERF_dom_sf"/>
</dbReference>
<evidence type="ECO:0000259" key="9">
    <source>
        <dbReference type="PROSITE" id="PS51032"/>
    </source>
</evidence>
<evidence type="ECO:0000256" key="6">
    <source>
        <dbReference type="ARBA" id="ARBA00023242"/>
    </source>
</evidence>
<gene>
    <name evidence="10" type="ORF">KI387_010294</name>
</gene>
<dbReference type="SMART" id="SM00380">
    <property type="entry name" value="AP2"/>
    <property type="match status" value="1"/>
</dbReference>
<dbReference type="GO" id="GO:0003677">
    <property type="term" value="F:DNA binding"/>
    <property type="evidence" value="ECO:0007669"/>
    <property type="project" value="UniProtKB-KW"/>
</dbReference>
<dbReference type="PANTHER" id="PTHR31985">
    <property type="entry name" value="ETHYLENE-RESPONSIVE TRANSCRIPTION FACTOR ERF042-RELATED"/>
    <property type="match status" value="1"/>
</dbReference>
<dbReference type="GO" id="GO:0003700">
    <property type="term" value="F:DNA-binding transcription factor activity"/>
    <property type="evidence" value="ECO:0007669"/>
    <property type="project" value="InterPro"/>
</dbReference>